<keyword evidence="2" id="KW-1185">Reference proteome</keyword>
<proteinExistence type="predicted"/>
<evidence type="ECO:0000313" key="1">
    <source>
        <dbReference type="EMBL" id="CAK82830.1"/>
    </source>
</evidence>
<dbReference type="EMBL" id="CT868441">
    <property type="protein sequence ID" value="CAK82830.1"/>
    <property type="molecule type" value="Genomic_DNA"/>
</dbReference>
<accession>A0DIG3</accession>
<dbReference type="Proteomes" id="UP000000600">
    <property type="component" value="Unassembled WGS sequence"/>
</dbReference>
<dbReference type="HOGENOM" id="CLU_028014_2_1_1"/>
<dbReference type="RefSeq" id="XP_001450227.1">
    <property type="nucleotide sequence ID" value="XM_001450190.1"/>
</dbReference>
<gene>
    <name evidence="1" type="ORF">GSPATT00017202001</name>
</gene>
<dbReference type="GeneID" id="5036012"/>
<dbReference type="Pfam" id="PF13692">
    <property type="entry name" value="Glyco_trans_1_4"/>
    <property type="match status" value="1"/>
</dbReference>
<dbReference type="AlphaFoldDB" id="A0DIG3"/>
<dbReference type="OMA" id="EEQFGWR"/>
<dbReference type="STRING" id="5888.A0DIG3"/>
<reference evidence="1 2" key="1">
    <citation type="journal article" date="2006" name="Nature">
        <title>Global trends of whole-genome duplications revealed by the ciliate Paramecium tetraurelia.</title>
        <authorList>
            <consortium name="Genoscope"/>
            <person name="Aury J.-M."/>
            <person name="Jaillon O."/>
            <person name="Duret L."/>
            <person name="Noel B."/>
            <person name="Jubin C."/>
            <person name="Porcel B.M."/>
            <person name="Segurens B."/>
            <person name="Daubin V."/>
            <person name="Anthouard V."/>
            <person name="Aiach N."/>
            <person name="Arnaiz O."/>
            <person name="Billaut A."/>
            <person name="Beisson J."/>
            <person name="Blanc I."/>
            <person name="Bouhouche K."/>
            <person name="Camara F."/>
            <person name="Duharcourt S."/>
            <person name="Guigo R."/>
            <person name="Gogendeau D."/>
            <person name="Katinka M."/>
            <person name="Keller A.-M."/>
            <person name="Kissmehl R."/>
            <person name="Klotz C."/>
            <person name="Koll F."/>
            <person name="Le Moue A."/>
            <person name="Lepere C."/>
            <person name="Malinsky S."/>
            <person name="Nowacki M."/>
            <person name="Nowak J.K."/>
            <person name="Plattner H."/>
            <person name="Poulain J."/>
            <person name="Ruiz F."/>
            <person name="Serrano V."/>
            <person name="Zagulski M."/>
            <person name="Dessen P."/>
            <person name="Betermier M."/>
            <person name="Weissenbach J."/>
            <person name="Scarpelli C."/>
            <person name="Schachter V."/>
            <person name="Sperling L."/>
            <person name="Meyer E."/>
            <person name="Cohen J."/>
            <person name="Wincker P."/>
        </authorList>
    </citation>
    <scope>NUCLEOTIDE SEQUENCE [LARGE SCALE GENOMIC DNA]</scope>
    <source>
        <strain evidence="1 2">Stock d4-2</strain>
    </source>
</reference>
<organism evidence="1 2">
    <name type="scientific">Paramecium tetraurelia</name>
    <dbReference type="NCBI Taxonomy" id="5888"/>
    <lineage>
        <taxon>Eukaryota</taxon>
        <taxon>Sar</taxon>
        <taxon>Alveolata</taxon>
        <taxon>Ciliophora</taxon>
        <taxon>Intramacronucleata</taxon>
        <taxon>Oligohymenophorea</taxon>
        <taxon>Peniculida</taxon>
        <taxon>Parameciidae</taxon>
        <taxon>Paramecium</taxon>
    </lineage>
</organism>
<dbReference type="InParanoid" id="A0DIG3"/>
<evidence type="ECO:0000313" key="2">
    <source>
        <dbReference type="Proteomes" id="UP000000600"/>
    </source>
</evidence>
<dbReference type="KEGG" id="ptm:GSPATT00017202001"/>
<dbReference type="SUPFAM" id="SSF53756">
    <property type="entry name" value="UDP-Glycosyltransferase/glycogen phosphorylase"/>
    <property type="match status" value="1"/>
</dbReference>
<name>A0DIG3_PARTE</name>
<dbReference type="OrthoDB" id="426882at2759"/>
<dbReference type="eggNOG" id="ENOG502QU9I">
    <property type="taxonomic scope" value="Eukaryota"/>
</dbReference>
<evidence type="ECO:0008006" key="3">
    <source>
        <dbReference type="Google" id="ProtNLM"/>
    </source>
</evidence>
<sequence length="493" mass="58014">MNFCYFSQLWPKQSFSAAHERTFGIIERFIHNNIKTFYITPQDKKKAEDIRQYIDLKCQQADPSNTSRVNHVLSRIQTPTVSVFDTHVSECLYSHYVHQVFSNCAKVLDLQDLHSLRLKRETLLTGELMNKEVLKAKPELGDELTDKEMASIIRSDLIIACSDYEMELIKHLNKKVQLVTFFYPTTRRLDEEDKQAIELKQHHYKRRHFVFLGNMSHRPNYDAVKRLKDRIWPIIVKALPQAQLHIYGSNFPAEFKTDEYNGFICKGLMKEIDILGKYRVMLAPLRFGAGVKGKITDAWREMLPVITTPIGAEGLFLESSQALKYECVNQIQSKFYSDMEADRLNPQVRQQSLEEENFMREYYSYDNNTEEMAKKLTFGGSFNNWTDEQFAEEAIKMYEDEQLWLNAIENSQKILKRRMDTIVNEKLLMKAISETQTNLASMRRQDILQKLTWSETLRSNYHFAKYLDEKLIELKIAYIYMCIQKIIISLILF</sequence>
<protein>
    <recommendedName>
        <fullName evidence="3">Glycosyltransferase</fullName>
    </recommendedName>
</protein>